<organism evidence="3">
    <name type="scientific">marine metagenome</name>
    <dbReference type="NCBI Taxonomy" id="408172"/>
    <lineage>
        <taxon>unclassified sequences</taxon>
        <taxon>metagenomes</taxon>
        <taxon>ecological metagenomes</taxon>
    </lineage>
</organism>
<dbReference type="InterPro" id="IPR052372">
    <property type="entry name" value="YpjD/HemX"/>
</dbReference>
<keyword evidence="1" id="KW-1133">Transmembrane helix</keyword>
<keyword evidence="1" id="KW-0472">Membrane</keyword>
<feature type="transmembrane region" description="Helical" evidence="1">
    <location>
        <begin position="12"/>
        <end position="30"/>
    </location>
</feature>
<feature type="non-terminal residue" evidence="3">
    <location>
        <position position="1"/>
    </location>
</feature>
<reference evidence="3" key="1">
    <citation type="submission" date="2018-05" db="EMBL/GenBank/DDBJ databases">
        <authorList>
            <person name="Lanie J.A."/>
            <person name="Ng W.-L."/>
            <person name="Kazmierczak K.M."/>
            <person name="Andrzejewski T.M."/>
            <person name="Davidsen T.M."/>
            <person name="Wayne K.J."/>
            <person name="Tettelin H."/>
            <person name="Glass J.I."/>
            <person name="Rusch D."/>
            <person name="Podicherti R."/>
            <person name="Tsui H.-C.T."/>
            <person name="Winkler M.E."/>
        </authorList>
    </citation>
    <scope>NUCLEOTIDE SEQUENCE</scope>
</reference>
<dbReference type="GO" id="GO:0005886">
    <property type="term" value="C:plasma membrane"/>
    <property type="evidence" value="ECO:0007669"/>
    <property type="project" value="TreeGrafter"/>
</dbReference>
<evidence type="ECO:0000259" key="2">
    <source>
        <dbReference type="Pfam" id="PF01578"/>
    </source>
</evidence>
<dbReference type="GO" id="GO:0017004">
    <property type="term" value="P:cytochrome complex assembly"/>
    <property type="evidence" value="ECO:0007669"/>
    <property type="project" value="InterPro"/>
</dbReference>
<feature type="transmembrane region" description="Helical" evidence="1">
    <location>
        <begin position="137"/>
        <end position="153"/>
    </location>
</feature>
<sequence>LIVGLWQRFRFVGAFASPLLFVLGVFALFPDMDPELLAGKHQFSGALSSLHKALLLLSFGGFGLSAVGAVMYLTQENDLKLHKFRAILSKLPSLERLEKVMTLILWVAFALLTAGLLASSAYLHATNEVWFKPDPEMLWTLGVWAFYLILLVLHKRHAQTGKRFAWGALGSFLFVMLTFWGVYLLSPLHQAPAN</sequence>
<gene>
    <name evidence="3" type="ORF">METZ01_LOCUS404809</name>
</gene>
<dbReference type="EMBL" id="UINC01155858">
    <property type="protein sequence ID" value="SVD51955.1"/>
    <property type="molecule type" value="Genomic_DNA"/>
</dbReference>
<dbReference type="GO" id="GO:0020037">
    <property type="term" value="F:heme binding"/>
    <property type="evidence" value="ECO:0007669"/>
    <property type="project" value="InterPro"/>
</dbReference>
<dbReference type="InterPro" id="IPR002541">
    <property type="entry name" value="Cyt_c_assembly"/>
</dbReference>
<keyword evidence="1" id="KW-0812">Transmembrane</keyword>
<evidence type="ECO:0000256" key="1">
    <source>
        <dbReference type="SAM" id="Phobius"/>
    </source>
</evidence>
<accession>A0A382W0Z0</accession>
<feature type="domain" description="Cytochrome c assembly protein" evidence="2">
    <location>
        <begin position="7"/>
        <end position="186"/>
    </location>
</feature>
<feature type="transmembrane region" description="Helical" evidence="1">
    <location>
        <begin position="103"/>
        <end position="125"/>
    </location>
</feature>
<dbReference type="PANTHER" id="PTHR38034">
    <property type="entry name" value="INNER MEMBRANE PROTEIN YPJD"/>
    <property type="match status" value="1"/>
</dbReference>
<dbReference type="Pfam" id="PF01578">
    <property type="entry name" value="Cytochrom_C_asm"/>
    <property type="match status" value="1"/>
</dbReference>
<name>A0A382W0Z0_9ZZZZ</name>
<protein>
    <recommendedName>
        <fullName evidence="2">Cytochrome c assembly protein domain-containing protein</fullName>
    </recommendedName>
</protein>
<evidence type="ECO:0000313" key="3">
    <source>
        <dbReference type="EMBL" id="SVD51955.1"/>
    </source>
</evidence>
<proteinExistence type="predicted"/>
<dbReference type="AlphaFoldDB" id="A0A382W0Z0"/>
<dbReference type="PANTHER" id="PTHR38034:SF1">
    <property type="entry name" value="INNER MEMBRANE PROTEIN YPJD"/>
    <property type="match status" value="1"/>
</dbReference>
<feature type="transmembrane region" description="Helical" evidence="1">
    <location>
        <begin position="50"/>
        <end position="73"/>
    </location>
</feature>
<feature type="transmembrane region" description="Helical" evidence="1">
    <location>
        <begin position="165"/>
        <end position="185"/>
    </location>
</feature>